<evidence type="ECO:0000313" key="2">
    <source>
        <dbReference type="EMBL" id="ATL69197.1"/>
    </source>
</evidence>
<organism evidence="2 3">
    <name type="scientific">Nocardia terpenica</name>
    <dbReference type="NCBI Taxonomy" id="455432"/>
    <lineage>
        <taxon>Bacteria</taxon>
        <taxon>Bacillati</taxon>
        <taxon>Actinomycetota</taxon>
        <taxon>Actinomycetes</taxon>
        <taxon>Mycobacteriales</taxon>
        <taxon>Nocardiaceae</taxon>
        <taxon>Nocardia</taxon>
    </lineage>
</organism>
<evidence type="ECO:0000256" key="1">
    <source>
        <dbReference type="SAM" id="SignalP"/>
    </source>
</evidence>
<reference evidence="2 3" key="1">
    <citation type="submission" date="2017-10" db="EMBL/GenBank/DDBJ databases">
        <title>Comparative genomics between pathogenic Norcardia.</title>
        <authorList>
            <person name="Zeng L."/>
        </authorList>
    </citation>
    <scope>NUCLEOTIDE SEQUENCE [LARGE SCALE GENOMIC DNA]</scope>
    <source>
        <strain evidence="2 3">NC_YFY_NT001</strain>
    </source>
</reference>
<feature type="signal peptide" evidence="1">
    <location>
        <begin position="1"/>
        <end position="33"/>
    </location>
</feature>
<dbReference type="AlphaFoldDB" id="A0A291RPE3"/>
<proteinExistence type="predicted"/>
<keyword evidence="1" id="KW-0732">Signal</keyword>
<evidence type="ECO:0000313" key="3">
    <source>
        <dbReference type="Proteomes" id="UP000221961"/>
    </source>
</evidence>
<accession>A0A291RPE3</accession>
<feature type="chain" id="PRO_5012538945" evidence="1">
    <location>
        <begin position="34"/>
        <end position="111"/>
    </location>
</feature>
<dbReference type="EMBL" id="CP023778">
    <property type="protein sequence ID" value="ATL69197.1"/>
    <property type="molecule type" value="Genomic_DNA"/>
</dbReference>
<protein>
    <submittedName>
        <fullName evidence="2">Uncharacterized protein</fullName>
    </submittedName>
</protein>
<name>A0A291RPE3_9NOCA</name>
<dbReference type="Proteomes" id="UP000221961">
    <property type="component" value="Chromosome"/>
</dbReference>
<dbReference type="KEGG" id="ntp:CRH09_26465"/>
<sequence>MTVRDKHMRIAARSLIVVTPLAAGIAIAGVASAVPPDQSAPCRPTIVLDAVQQDTSTGITLTPTLAGPQQDGKTMLGTAYVDEFRVIKDTIQSVVSQLPTLIPDIMSGSAG</sequence>
<gene>
    <name evidence="2" type="ORF">CRH09_26465</name>
</gene>